<evidence type="ECO:0000313" key="2">
    <source>
        <dbReference type="Proteomes" id="UP000814033"/>
    </source>
</evidence>
<sequence length="228" mass="25249">MSNVTEPAASHPFVPAAEGESRSPCPALNALANHGYLPHNGRNITAPQLIRALRQVYHVSLPFATLLSLGGTVWCGSGWRLDLEDLAKHDHIEHNASLTHADAPEGNIYAPIPVDKELLQDMLDTSETDYLTFDDLVKTRVQRDQTLVEPLNNTHTTISRGEVVLTVEALGDEEGRVPKDYIRQWFGEERLPEGWQRPKKTIGLLTTNKGVKQVGARGELFADAKKMD</sequence>
<keyword evidence="2" id="KW-1185">Reference proteome</keyword>
<evidence type="ECO:0000313" key="1">
    <source>
        <dbReference type="EMBL" id="KAI0053624.1"/>
    </source>
</evidence>
<reference evidence="1" key="1">
    <citation type="submission" date="2021-02" db="EMBL/GenBank/DDBJ databases">
        <authorList>
            <consortium name="DOE Joint Genome Institute"/>
            <person name="Ahrendt S."/>
            <person name="Looney B.P."/>
            <person name="Miyauchi S."/>
            <person name="Morin E."/>
            <person name="Drula E."/>
            <person name="Courty P.E."/>
            <person name="Chicoki N."/>
            <person name="Fauchery L."/>
            <person name="Kohler A."/>
            <person name="Kuo A."/>
            <person name="Labutti K."/>
            <person name="Pangilinan J."/>
            <person name="Lipzen A."/>
            <person name="Riley R."/>
            <person name="Andreopoulos W."/>
            <person name="He G."/>
            <person name="Johnson J."/>
            <person name="Barry K.W."/>
            <person name="Grigoriev I.V."/>
            <person name="Nagy L."/>
            <person name="Hibbett D."/>
            <person name="Henrissat B."/>
            <person name="Matheny P.B."/>
            <person name="Labbe J."/>
            <person name="Martin F."/>
        </authorList>
    </citation>
    <scope>NUCLEOTIDE SEQUENCE</scope>
    <source>
        <strain evidence="1">FP105234-sp</strain>
    </source>
</reference>
<organism evidence="1 2">
    <name type="scientific">Auriscalpium vulgare</name>
    <dbReference type="NCBI Taxonomy" id="40419"/>
    <lineage>
        <taxon>Eukaryota</taxon>
        <taxon>Fungi</taxon>
        <taxon>Dikarya</taxon>
        <taxon>Basidiomycota</taxon>
        <taxon>Agaricomycotina</taxon>
        <taxon>Agaricomycetes</taxon>
        <taxon>Russulales</taxon>
        <taxon>Auriscalpiaceae</taxon>
        <taxon>Auriscalpium</taxon>
    </lineage>
</organism>
<protein>
    <submittedName>
        <fullName evidence="1">Cloroperoxidase</fullName>
    </submittedName>
</protein>
<reference evidence="1" key="2">
    <citation type="journal article" date="2022" name="New Phytol.">
        <title>Evolutionary transition to the ectomycorrhizal habit in the genomes of a hyperdiverse lineage of mushroom-forming fungi.</title>
        <authorList>
            <person name="Looney B."/>
            <person name="Miyauchi S."/>
            <person name="Morin E."/>
            <person name="Drula E."/>
            <person name="Courty P.E."/>
            <person name="Kohler A."/>
            <person name="Kuo A."/>
            <person name="LaButti K."/>
            <person name="Pangilinan J."/>
            <person name="Lipzen A."/>
            <person name="Riley R."/>
            <person name="Andreopoulos W."/>
            <person name="He G."/>
            <person name="Johnson J."/>
            <person name="Nolan M."/>
            <person name="Tritt A."/>
            <person name="Barry K.W."/>
            <person name="Grigoriev I.V."/>
            <person name="Nagy L.G."/>
            <person name="Hibbett D."/>
            <person name="Henrissat B."/>
            <person name="Matheny P.B."/>
            <person name="Labbe J."/>
            <person name="Martin F.M."/>
        </authorList>
    </citation>
    <scope>NUCLEOTIDE SEQUENCE</scope>
    <source>
        <strain evidence="1">FP105234-sp</strain>
    </source>
</reference>
<dbReference type="Proteomes" id="UP000814033">
    <property type="component" value="Unassembled WGS sequence"/>
</dbReference>
<gene>
    <name evidence="1" type="ORF">FA95DRAFT_467961</name>
</gene>
<name>A0ACB8SBE9_9AGAM</name>
<proteinExistence type="predicted"/>
<accession>A0ACB8SBE9</accession>
<dbReference type="EMBL" id="MU275839">
    <property type="protein sequence ID" value="KAI0053624.1"/>
    <property type="molecule type" value="Genomic_DNA"/>
</dbReference>
<comment type="caution">
    <text evidence="1">The sequence shown here is derived from an EMBL/GenBank/DDBJ whole genome shotgun (WGS) entry which is preliminary data.</text>
</comment>